<comment type="caution">
    <text evidence="1">The sequence shown here is derived from an EMBL/GenBank/DDBJ whole genome shotgun (WGS) entry which is preliminary data.</text>
</comment>
<reference evidence="1 2" key="1">
    <citation type="journal article" date="2019" name="Int. J. Syst. Evol. Microbiol.">
        <title>The Global Catalogue of Microorganisms (GCM) 10K type strain sequencing project: providing services to taxonomists for standard genome sequencing and annotation.</title>
        <authorList>
            <consortium name="The Broad Institute Genomics Platform"/>
            <consortium name="The Broad Institute Genome Sequencing Center for Infectious Disease"/>
            <person name="Wu L."/>
            <person name="Ma J."/>
        </authorList>
    </citation>
    <scope>NUCLEOTIDE SEQUENCE [LARGE SCALE GENOMIC DNA]</scope>
    <source>
        <strain evidence="1 2">JCM 14545</strain>
    </source>
</reference>
<evidence type="ECO:0008006" key="3">
    <source>
        <dbReference type="Google" id="ProtNLM"/>
    </source>
</evidence>
<sequence length="67" mass="7843">MTEAAAARCYRCGRIQDARADPMDALAWVSEHEHEHEHERGRVRHLCPDCARSHTRDIEGKLPDEYW</sequence>
<evidence type="ECO:0000313" key="1">
    <source>
        <dbReference type="EMBL" id="GAA1993315.1"/>
    </source>
</evidence>
<protein>
    <recommendedName>
        <fullName evidence="3">HNH endonuclease</fullName>
    </recommendedName>
</protein>
<gene>
    <name evidence="1" type="ORF">GCM10009754_85670</name>
</gene>
<dbReference type="EMBL" id="BAAANN010000071">
    <property type="protein sequence ID" value="GAA1993315.1"/>
    <property type="molecule type" value="Genomic_DNA"/>
</dbReference>
<dbReference type="RefSeq" id="WP_344431857.1">
    <property type="nucleotide sequence ID" value="NZ_BAAANN010000071.1"/>
</dbReference>
<name>A0ABN2SWA6_9PSEU</name>
<evidence type="ECO:0000313" key="2">
    <source>
        <dbReference type="Proteomes" id="UP001501116"/>
    </source>
</evidence>
<proteinExistence type="predicted"/>
<keyword evidence="2" id="KW-1185">Reference proteome</keyword>
<accession>A0ABN2SWA6</accession>
<organism evidence="1 2">
    <name type="scientific">Amycolatopsis minnesotensis</name>
    <dbReference type="NCBI Taxonomy" id="337894"/>
    <lineage>
        <taxon>Bacteria</taxon>
        <taxon>Bacillati</taxon>
        <taxon>Actinomycetota</taxon>
        <taxon>Actinomycetes</taxon>
        <taxon>Pseudonocardiales</taxon>
        <taxon>Pseudonocardiaceae</taxon>
        <taxon>Amycolatopsis</taxon>
    </lineage>
</organism>
<dbReference type="Proteomes" id="UP001501116">
    <property type="component" value="Unassembled WGS sequence"/>
</dbReference>